<proteinExistence type="predicted"/>
<protein>
    <submittedName>
        <fullName evidence="1">Uncharacterized protein</fullName>
    </submittedName>
</protein>
<reference evidence="1 2" key="1">
    <citation type="submission" date="2019-12" db="EMBL/GenBank/DDBJ databases">
        <title>Corynebacterium sp. nov., isolated from feces of the Anser Albifrons in China.</title>
        <authorList>
            <person name="Liu Q."/>
        </authorList>
    </citation>
    <scope>NUCLEOTIDE SEQUENCE [LARGE SCALE GENOMIC DNA]</scope>
    <source>
        <strain evidence="1 2">23H37-10</strain>
    </source>
</reference>
<keyword evidence="2" id="KW-1185">Reference proteome</keyword>
<evidence type="ECO:0000313" key="2">
    <source>
        <dbReference type="Proteomes" id="UP000515275"/>
    </source>
</evidence>
<sequence length="619" mass="67312">MSNSPSVSITKRGTGAQQSSLLWIGLLGLLALVVRAVQLSQRTFYWDDLVIPARFRHESVVGYFSAYDGHVMPLSIAVQVLADKIAPLQFWLPITIIVLLSAVAFALYAVALQRLVTRPWVRVLTFTAIAFSPFLMVASGWWSASLNALGWQLGFAAVLLCISYVPVSAPQETLPTEKEGHGPKLSRTTLSAASGDSLQPFLLGVFASVAVCVAFLFTEKSLSIVPAAFVVAWFLRRTNIQFWTLPWVVTAVWGFVMSRITDLTSTDSTSTIFDSIPTTLSQAIVPAIVGGPWQWGRWAPSQAFTAPADWLQVIACIGVVAALVWYLWRGLKRALVFIPIVVFFVAIIWVLVDTRTGQGTTDLLTRNLHYYADWWAFTAVALAAASLRFPSSRRHFPQLLTISSLVLVISSIISTVTWVGAWKDDTTAEYLANLRESMTATNGQLLDQPMPIEILSPLVNPYNTVSAVTGKSAAHWITEPRVLNPSGKVVPADVWEHGTTSGGNVKDCGNRLYAGSQTILKISNPLPFGEWTWKMNAVASAPNMTVTLTTPNGLETEQQSRERAVTVPVPTELGTQYVRVNGGGGFLQVEVQGNGVNDHVCIAAGAIGPLLPVPDQAQH</sequence>
<evidence type="ECO:0000313" key="1">
    <source>
        <dbReference type="EMBL" id="QNH96334.1"/>
    </source>
</evidence>
<dbReference type="RefSeq" id="WP_185770084.1">
    <property type="nucleotide sequence ID" value="NZ_CP046883.1"/>
</dbReference>
<dbReference type="AlphaFoldDB" id="A0A7G7YPB4"/>
<dbReference type="KEGG" id="cans:GP473_06340"/>
<name>A0A7G7YPB4_9CORY</name>
<organism evidence="1 2">
    <name type="scientific">Corynebacterium anserum</name>
    <dbReference type="NCBI Taxonomy" id="2684406"/>
    <lineage>
        <taxon>Bacteria</taxon>
        <taxon>Bacillati</taxon>
        <taxon>Actinomycetota</taxon>
        <taxon>Actinomycetes</taxon>
        <taxon>Mycobacteriales</taxon>
        <taxon>Corynebacteriaceae</taxon>
        <taxon>Corynebacterium</taxon>
    </lineage>
</organism>
<dbReference type="Proteomes" id="UP000515275">
    <property type="component" value="Chromosome"/>
</dbReference>
<accession>A0A7G7YPB4</accession>
<dbReference type="EMBL" id="CP046883">
    <property type="protein sequence ID" value="QNH96334.1"/>
    <property type="molecule type" value="Genomic_DNA"/>
</dbReference>
<gene>
    <name evidence="1" type="ORF">GP473_06340</name>
</gene>